<dbReference type="SFLD" id="SFLDS00001">
    <property type="entry name" value="Enolase"/>
    <property type="match status" value="1"/>
</dbReference>
<dbReference type="GO" id="GO:0016052">
    <property type="term" value="P:carbohydrate catabolic process"/>
    <property type="evidence" value="ECO:0007669"/>
    <property type="project" value="TreeGrafter"/>
</dbReference>
<name>A0AAN0K6N1_9ACTN</name>
<dbReference type="RefSeq" id="WP_286268394.1">
    <property type="nucleotide sequence ID" value="NZ_AP028056.1"/>
</dbReference>
<evidence type="ECO:0000256" key="1">
    <source>
        <dbReference type="ARBA" id="ARBA00001946"/>
    </source>
</evidence>
<organism evidence="5 6">
    <name type="scientific">Brooklawnia propionicigenes</name>
    <dbReference type="NCBI Taxonomy" id="3041175"/>
    <lineage>
        <taxon>Bacteria</taxon>
        <taxon>Bacillati</taxon>
        <taxon>Actinomycetota</taxon>
        <taxon>Actinomycetes</taxon>
        <taxon>Propionibacteriales</taxon>
        <taxon>Propionibacteriaceae</taxon>
        <taxon>Brooklawnia</taxon>
    </lineage>
</organism>
<dbReference type="PROSITE" id="PS00908">
    <property type="entry name" value="MR_MLE_1"/>
    <property type="match status" value="1"/>
</dbReference>
<dbReference type="Gene3D" id="3.20.20.120">
    <property type="entry name" value="Enolase-like C-terminal domain"/>
    <property type="match status" value="1"/>
</dbReference>
<dbReference type="InterPro" id="IPR046945">
    <property type="entry name" value="RHMD-like"/>
</dbReference>
<dbReference type="SFLD" id="SFLDG00179">
    <property type="entry name" value="mandelate_racemase"/>
    <property type="match status" value="1"/>
</dbReference>
<dbReference type="PANTHER" id="PTHR13794:SF58">
    <property type="entry name" value="MITOCHONDRIAL ENOLASE SUPERFAMILY MEMBER 1"/>
    <property type="match status" value="1"/>
</dbReference>
<dbReference type="PANTHER" id="PTHR13794">
    <property type="entry name" value="ENOLASE SUPERFAMILY, MANDELATE RACEMASE"/>
    <property type="match status" value="1"/>
</dbReference>
<dbReference type="InterPro" id="IPR029065">
    <property type="entry name" value="Enolase_C-like"/>
</dbReference>
<dbReference type="GO" id="GO:0016836">
    <property type="term" value="F:hydro-lyase activity"/>
    <property type="evidence" value="ECO:0007669"/>
    <property type="project" value="TreeGrafter"/>
</dbReference>
<dbReference type="InterPro" id="IPR013342">
    <property type="entry name" value="Mandelate_racemase_C"/>
</dbReference>
<dbReference type="SUPFAM" id="SSF51604">
    <property type="entry name" value="Enolase C-terminal domain-like"/>
    <property type="match status" value="1"/>
</dbReference>
<evidence type="ECO:0000313" key="5">
    <source>
        <dbReference type="EMBL" id="BEH02086.1"/>
    </source>
</evidence>
<dbReference type="Gene3D" id="3.30.390.10">
    <property type="entry name" value="Enolase-like, N-terminal domain"/>
    <property type="match status" value="1"/>
</dbReference>
<sequence>MKIERVDTYVLKTPLGRARFYSSQAEFPERNSLLVRLTSSDGLVGWGEGGQYGPAEPVKACIDAVLGPQLIAMHEVAPATAWETLYGRTRDFGQKGSYIEALSAIDIALWDLLGKQYNAPVSSLLGGRFREGVRAYGTGAYYSTVDFEPQRDLAALEALVRGYATEGFGMLKMKLGLLPVREDALRVERVREVLGDDFVLFADANHAYNSATAIQMGRVLEAADFSFFEEPVPPEDREGYARVRARVDVPIARGEAEYTRYGFRDFIAAGCADILQPDVCVCGGISEIRQIQALASAHNLRLIPHVWGSGVALAAALQVCAALPLAPYTHRAVPAQNEPVIEFDRSRNPLRDELLTSGFVLREGYLDVPAGPGLGVEVDMEVVARYAVASASLGRK</sequence>
<dbReference type="SMART" id="SM00922">
    <property type="entry name" value="MR_MLE"/>
    <property type="match status" value="1"/>
</dbReference>
<dbReference type="InterPro" id="IPR036849">
    <property type="entry name" value="Enolase-like_C_sf"/>
</dbReference>
<evidence type="ECO:0000259" key="4">
    <source>
        <dbReference type="SMART" id="SM00922"/>
    </source>
</evidence>
<dbReference type="InterPro" id="IPR018110">
    <property type="entry name" value="Mandel_Rmase/mucon_lact_enz_CS"/>
</dbReference>
<dbReference type="AlphaFoldDB" id="A0AAN0K6N1"/>
<evidence type="ECO:0000313" key="6">
    <source>
        <dbReference type="Proteomes" id="UP001431656"/>
    </source>
</evidence>
<dbReference type="GO" id="GO:0000287">
    <property type="term" value="F:magnesium ion binding"/>
    <property type="evidence" value="ECO:0007669"/>
    <property type="project" value="TreeGrafter"/>
</dbReference>
<evidence type="ECO:0000256" key="3">
    <source>
        <dbReference type="ARBA" id="ARBA00022842"/>
    </source>
</evidence>
<feature type="domain" description="Mandelate racemase/muconate lactonizing enzyme C-terminal" evidence="4">
    <location>
        <begin position="153"/>
        <end position="250"/>
    </location>
</feature>
<dbReference type="InterPro" id="IPR029017">
    <property type="entry name" value="Enolase-like_N"/>
</dbReference>
<keyword evidence="2" id="KW-0479">Metal-binding</keyword>
<protein>
    <submittedName>
        <fullName evidence="5">D-galactarolactone cycloisomerase</fullName>
    </submittedName>
</protein>
<dbReference type="GO" id="GO:0009063">
    <property type="term" value="P:amino acid catabolic process"/>
    <property type="evidence" value="ECO:0007669"/>
    <property type="project" value="InterPro"/>
</dbReference>
<evidence type="ECO:0000256" key="2">
    <source>
        <dbReference type="ARBA" id="ARBA00022723"/>
    </source>
</evidence>
<dbReference type="InterPro" id="IPR013341">
    <property type="entry name" value="Mandelate_racemase_N_dom"/>
</dbReference>
<keyword evidence="6" id="KW-1185">Reference proteome</keyword>
<comment type="cofactor">
    <cofactor evidence="1">
        <name>Mg(2+)</name>
        <dbReference type="ChEBI" id="CHEBI:18420"/>
    </cofactor>
</comment>
<dbReference type="EMBL" id="AP028056">
    <property type="protein sequence ID" value="BEH02086.1"/>
    <property type="molecule type" value="Genomic_DNA"/>
</dbReference>
<proteinExistence type="predicted"/>
<dbReference type="SUPFAM" id="SSF54826">
    <property type="entry name" value="Enolase N-terminal domain-like"/>
    <property type="match status" value="1"/>
</dbReference>
<keyword evidence="3" id="KW-0460">Magnesium</keyword>
<dbReference type="KEGG" id="broo:brsh051_13670"/>
<dbReference type="Proteomes" id="UP001431656">
    <property type="component" value="Chromosome"/>
</dbReference>
<dbReference type="Pfam" id="PF02746">
    <property type="entry name" value="MR_MLE_N"/>
    <property type="match status" value="1"/>
</dbReference>
<dbReference type="Pfam" id="PF13378">
    <property type="entry name" value="MR_MLE_C"/>
    <property type="match status" value="1"/>
</dbReference>
<accession>A0AAN0K6N1</accession>
<reference evidence="5" key="1">
    <citation type="journal article" date="2024" name="Int. J. Syst. Evol. Microbiol.">
        <title>Brooklawnia propionicigenes sp. nov., a facultatively anaerobic, propionate-producing bacterium isolated from a methanogenic reactor treating waste from cattle farms.</title>
        <authorList>
            <person name="Akita Y."/>
            <person name="Ueki A."/>
            <person name="Tonouchi A."/>
            <person name="Sugawara Y."/>
            <person name="Honma S."/>
            <person name="Kaku N."/>
            <person name="Ueki K."/>
        </authorList>
    </citation>
    <scope>NUCLEOTIDE SEQUENCE</scope>
    <source>
        <strain evidence="5">SH051</strain>
    </source>
</reference>
<dbReference type="CDD" id="cd03316">
    <property type="entry name" value="MR_like"/>
    <property type="match status" value="1"/>
</dbReference>
<gene>
    <name evidence="5" type="ORF">brsh051_13670</name>
</gene>